<reference evidence="8 9" key="1">
    <citation type="journal article" date="2015" name="Microbiome">
        <title>Genomic resolution of linkages in carbon, nitrogen, and sulfur cycling among widespread estuary sediment bacteria.</title>
        <authorList>
            <person name="Baker B.J."/>
            <person name="Lazar C.S."/>
            <person name="Teske A.P."/>
            <person name="Dick G.J."/>
        </authorList>
    </citation>
    <scope>NUCLEOTIDE SEQUENCE [LARGE SCALE GENOMIC DNA]</scope>
    <source>
        <strain evidence="8">SM23_42</strain>
    </source>
</reference>
<dbReference type="SUPFAM" id="SSF51735">
    <property type="entry name" value="NAD(P)-binding Rossmann-fold domains"/>
    <property type="match status" value="1"/>
</dbReference>
<dbReference type="NCBIfam" id="TIGR02822">
    <property type="entry name" value="adh_fam_2"/>
    <property type="match status" value="1"/>
</dbReference>
<evidence type="ECO:0000256" key="4">
    <source>
        <dbReference type="ARBA" id="ARBA00022723"/>
    </source>
</evidence>
<dbReference type="InterPro" id="IPR036291">
    <property type="entry name" value="NAD(P)-bd_dom_sf"/>
</dbReference>
<dbReference type="Pfam" id="PF08240">
    <property type="entry name" value="ADH_N"/>
    <property type="match status" value="1"/>
</dbReference>
<organism evidence="8 9">
    <name type="scientific">candidate division WOR_3 bacterium SM23_42</name>
    <dbReference type="NCBI Taxonomy" id="1703779"/>
    <lineage>
        <taxon>Bacteria</taxon>
        <taxon>Bacteria division WOR-3</taxon>
    </lineage>
</organism>
<dbReference type="GO" id="GO:0005737">
    <property type="term" value="C:cytoplasm"/>
    <property type="evidence" value="ECO:0007669"/>
    <property type="project" value="TreeGrafter"/>
</dbReference>
<dbReference type="InterPro" id="IPR014187">
    <property type="entry name" value="ADH_Zn_typ-2"/>
</dbReference>
<dbReference type="GO" id="GO:0004022">
    <property type="term" value="F:alcohol dehydrogenase (NAD+) activity"/>
    <property type="evidence" value="ECO:0007669"/>
    <property type="project" value="UniProtKB-EC"/>
</dbReference>
<proteinExistence type="inferred from homology"/>
<dbReference type="Gene3D" id="3.90.180.10">
    <property type="entry name" value="Medium-chain alcohol dehydrogenases, catalytic domain"/>
    <property type="match status" value="1"/>
</dbReference>
<dbReference type="GO" id="GO:0046872">
    <property type="term" value="F:metal ion binding"/>
    <property type="evidence" value="ECO:0007669"/>
    <property type="project" value="UniProtKB-KW"/>
</dbReference>
<evidence type="ECO:0000256" key="5">
    <source>
        <dbReference type="ARBA" id="ARBA00022833"/>
    </source>
</evidence>
<dbReference type="PANTHER" id="PTHR42940">
    <property type="entry name" value="ALCOHOL DEHYDROGENASE 1-RELATED"/>
    <property type="match status" value="1"/>
</dbReference>
<sequence length="332" mass="36287">MKAIVLDEQGGLERNPLHLKDVPIPEPGAREVRIKVNVCGACRTDLHIVEGELPAHKLPLIPGHQIVGQIDELGEKVTRWNGGERVGVPWLYKTCGVCKYCRRGQENLCEKAIFTGYHVDGGFAEYAVAPEDFVYPLPENYSDLEAAPLLCAGVIGYQAFHATGLKGGGRLGLFGFGSSAHIVIQVALHRGFEVYVVSRTEKELELARRLGAKWTGHIDDDMGILLDAGIVFAPSGQLLVKSLAKLDKGGRIVSAGIYTTPLPGFDYSLIYPEKCLTSIAHTTRDNVRAFLKVASEFKIKTHVNVYRLGEVNQALLNIKNSRVSGSTILKTE</sequence>
<dbReference type="Pfam" id="PF00107">
    <property type="entry name" value="ADH_zinc_N"/>
    <property type="match status" value="1"/>
</dbReference>
<comment type="caution">
    <text evidence="8">The sequence shown here is derived from an EMBL/GenBank/DDBJ whole genome shotgun (WGS) entry which is preliminary data.</text>
</comment>
<dbReference type="EMBL" id="LJUJ01000016">
    <property type="protein sequence ID" value="KPK63252.1"/>
    <property type="molecule type" value="Genomic_DNA"/>
</dbReference>
<comment type="similarity">
    <text evidence="2">Belongs to the zinc-containing alcohol dehydrogenase family.</text>
</comment>
<dbReference type="STRING" id="1703779.AMJ83_07830"/>
<evidence type="ECO:0000313" key="9">
    <source>
        <dbReference type="Proteomes" id="UP000051373"/>
    </source>
</evidence>
<evidence type="ECO:0000256" key="1">
    <source>
        <dbReference type="ARBA" id="ARBA00001947"/>
    </source>
</evidence>
<dbReference type="Proteomes" id="UP000051373">
    <property type="component" value="Unassembled WGS sequence"/>
</dbReference>
<dbReference type="SUPFAM" id="SSF50129">
    <property type="entry name" value="GroES-like"/>
    <property type="match status" value="1"/>
</dbReference>
<dbReference type="PANTHER" id="PTHR42940:SF8">
    <property type="entry name" value="VACUOLAR PROTEIN SORTING-ASSOCIATED PROTEIN 11"/>
    <property type="match status" value="1"/>
</dbReference>
<evidence type="ECO:0000256" key="6">
    <source>
        <dbReference type="ARBA" id="ARBA00023002"/>
    </source>
</evidence>
<evidence type="ECO:0000259" key="7">
    <source>
        <dbReference type="SMART" id="SM00829"/>
    </source>
</evidence>
<keyword evidence="5" id="KW-0862">Zinc</keyword>
<dbReference type="Gene3D" id="3.40.50.720">
    <property type="entry name" value="NAD(P)-binding Rossmann-like Domain"/>
    <property type="match status" value="1"/>
</dbReference>
<name>A0A0S8FTG8_UNCW3</name>
<dbReference type="InterPro" id="IPR011032">
    <property type="entry name" value="GroES-like_sf"/>
</dbReference>
<dbReference type="InterPro" id="IPR013149">
    <property type="entry name" value="ADH-like_C"/>
</dbReference>
<evidence type="ECO:0000256" key="3">
    <source>
        <dbReference type="ARBA" id="ARBA00013190"/>
    </source>
</evidence>
<gene>
    <name evidence="8" type="ORF">AMJ83_07830</name>
</gene>
<dbReference type="InterPro" id="IPR013154">
    <property type="entry name" value="ADH-like_N"/>
</dbReference>
<dbReference type="EC" id="1.1.1.1" evidence="3"/>
<dbReference type="CDD" id="cd08298">
    <property type="entry name" value="CAD2"/>
    <property type="match status" value="1"/>
</dbReference>
<keyword evidence="6" id="KW-0560">Oxidoreductase</keyword>
<evidence type="ECO:0000256" key="2">
    <source>
        <dbReference type="ARBA" id="ARBA00008072"/>
    </source>
</evidence>
<feature type="domain" description="Enoyl reductase (ER)" evidence="7">
    <location>
        <begin position="10"/>
        <end position="329"/>
    </location>
</feature>
<accession>A0A0S8FTG8</accession>
<dbReference type="AlphaFoldDB" id="A0A0S8FTG8"/>
<keyword evidence="4" id="KW-0479">Metal-binding</keyword>
<comment type="cofactor">
    <cofactor evidence="1">
        <name>Zn(2+)</name>
        <dbReference type="ChEBI" id="CHEBI:29105"/>
    </cofactor>
</comment>
<evidence type="ECO:0000313" key="8">
    <source>
        <dbReference type="EMBL" id="KPK63252.1"/>
    </source>
</evidence>
<protein>
    <recommendedName>
        <fullName evidence="3">alcohol dehydrogenase</fullName>
        <ecNumber evidence="3">1.1.1.1</ecNumber>
    </recommendedName>
</protein>
<dbReference type="PATRIC" id="fig|1703779.3.peg.2397"/>
<dbReference type="InterPro" id="IPR020843">
    <property type="entry name" value="ER"/>
</dbReference>
<dbReference type="SMART" id="SM00829">
    <property type="entry name" value="PKS_ER"/>
    <property type="match status" value="1"/>
</dbReference>